<proteinExistence type="evidence at transcript level"/>
<evidence type="ECO:0000259" key="2">
    <source>
        <dbReference type="Pfam" id="PF16012"/>
    </source>
</evidence>
<feature type="region of interest" description="Disordered" evidence="1">
    <location>
        <begin position="1"/>
        <end position="51"/>
    </location>
</feature>
<feature type="region of interest" description="Disordered" evidence="1">
    <location>
        <begin position="68"/>
        <end position="113"/>
    </location>
</feature>
<feature type="domain" description="DUF4780" evidence="2">
    <location>
        <begin position="170"/>
        <end position="340"/>
    </location>
</feature>
<sequence length="358" mass="39578">GEGSRKAPTSPSDAFRVDEASEGKKKIARKRTLPAPPLGQPGALDDPLRRGLSGAGVRWYLRALATGMSPEAAREEAERHRTQHGGTSPPHKRGQENWTMSSQEARQEAEWQRIQQDSTSVLYKQQEIWERFTTRPEKEDIKRRLAPAAVSNPYAVPRAKRQTSRPGTTSSDAVKVAVMPRGFPEKVLSVEELSALEEAIIDEVALGGECKLQFEGVHFRPGMLWVECANQQTADWLLRKASTLSTWRGIELAACSGVDFPKAHTITIYFPRSAGKETGQLLALVDAQNEGLNAKSWKVLSCKEESTGLILVAGIDNQSYVAIKKNGYTLRYRFGKIPVRGLRKSEDVEQRALPSSSS</sequence>
<feature type="non-terminal residue" evidence="3">
    <location>
        <position position="1"/>
    </location>
</feature>
<feature type="compositionally biased region" description="Basic and acidic residues" evidence="1">
    <location>
        <begin position="15"/>
        <end position="25"/>
    </location>
</feature>
<evidence type="ECO:0000313" key="3">
    <source>
        <dbReference type="EMBL" id="JAC86959.1"/>
    </source>
</evidence>
<name>A0A069DYR5_9HEMI</name>
<dbReference type="EMBL" id="GBGD01001930">
    <property type="protein sequence ID" value="JAC86959.1"/>
    <property type="molecule type" value="mRNA"/>
</dbReference>
<dbReference type="InterPro" id="IPR031961">
    <property type="entry name" value="DUF4780"/>
</dbReference>
<reference evidence="3" key="1">
    <citation type="journal article" date="2015" name="J. Med. Entomol.">
        <title>A Deep Insight Into the Sialotranscriptome of the Chagas Disease Vector, Panstrongylus megistus (Hemiptera: Heteroptera).</title>
        <authorList>
            <person name="Ribeiro J.M."/>
            <person name="Schwarz A."/>
            <person name="Francischetti I.M."/>
        </authorList>
    </citation>
    <scope>NUCLEOTIDE SEQUENCE</scope>
    <source>
        <tissue evidence="3">Salivary glands</tissue>
    </source>
</reference>
<evidence type="ECO:0000256" key="1">
    <source>
        <dbReference type="SAM" id="MobiDB-lite"/>
    </source>
</evidence>
<dbReference type="Pfam" id="PF16012">
    <property type="entry name" value="DUF4780"/>
    <property type="match status" value="1"/>
</dbReference>
<organism evidence="3">
    <name type="scientific">Panstrongylus megistus</name>
    <dbReference type="NCBI Taxonomy" id="65343"/>
    <lineage>
        <taxon>Eukaryota</taxon>
        <taxon>Metazoa</taxon>
        <taxon>Ecdysozoa</taxon>
        <taxon>Arthropoda</taxon>
        <taxon>Hexapoda</taxon>
        <taxon>Insecta</taxon>
        <taxon>Pterygota</taxon>
        <taxon>Neoptera</taxon>
        <taxon>Paraneoptera</taxon>
        <taxon>Hemiptera</taxon>
        <taxon>Heteroptera</taxon>
        <taxon>Panheteroptera</taxon>
        <taxon>Cimicomorpha</taxon>
        <taxon>Reduviidae</taxon>
        <taxon>Triatominae</taxon>
        <taxon>Panstrongylus</taxon>
    </lineage>
</organism>
<dbReference type="AlphaFoldDB" id="A0A069DYR5"/>
<accession>A0A069DYR5</accession>
<protein>
    <recommendedName>
        <fullName evidence="2">DUF4780 domain-containing protein</fullName>
    </recommendedName>
</protein>